<feature type="coiled-coil region" evidence="1">
    <location>
        <begin position="191"/>
        <end position="222"/>
    </location>
</feature>
<organism evidence="3 4">
    <name type="scientific">Brassica napus</name>
    <name type="common">Rape</name>
    <dbReference type="NCBI Taxonomy" id="3708"/>
    <lineage>
        <taxon>Eukaryota</taxon>
        <taxon>Viridiplantae</taxon>
        <taxon>Streptophyta</taxon>
        <taxon>Embryophyta</taxon>
        <taxon>Tracheophyta</taxon>
        <taxon>Spermatophyta</taxon>
        <taxon>Magnoliopsida</taxon>
        <taxon>eudicotyledons</taxon>
        <taxon>Gunneridae</taxon>
        <taxon>Pentapetalae</taxon>
        <taxon>rosids</taxon>
        <taxon>malvids</taxon>
        <taxon>Brassicales</taxon>
        <taxon>Brassicaceae</taxon>
        <taxon>Brassiceae</taxon>
        <taxon>Brassica</taxon>
    </lineage>
</organism>
<protein>
    <submittedName>
        <fullName evidence="3">Uncharacterized protein</fullName>
    </submittedName>
</protein>
<accession>A0ABQ8AAX9</accession>
<comment type="caution">
    <text evidence="3">The sequence shown here is derived from an EMBL/GenBank/DDBJ whole genome shotgun (WGS) entry which is preliminary data.</text>
</comment>
<name>A0ABQ8AAX9_BRANA</name>
<evidence type="ECO:0000313" key="3">
    <source>
        <dbReference type="EMBL" id="KAH0889447.1"/>
    </source>
</evidence>
<feature type="compositionally biased region" description="Basic and acidic residues" evidence="2">
    <location>
        <begin position="1"/>
        <end position="15"/>
    </location>
</feature>
<keyword evidence="1" id="KW-0175">Coiled coil</keyword>
<evidence type="ECO:0000313" key="4">
    <source>
        <dbReference type="Proteomes" id="UP000824890"/>
    </source>
</evidence>
<feature type="region of interest" description="Disordered" evidence="2">
    <location>
        <begin position="58"/>
        <end position="82"/>
    </location>
</feature>
<evidence type="ECO:0000256" key="1">
    <source>
        <dbReference type="SAM" id="Coils"/>
    </source>
</evidence>
<feature type="non-terminal residue" evidence="3">
    <location>
        <position position="1"/>
    </location>
</feature>
<reference evidence="3 4" key="1">
    <citation type="submission" date="2021-05" db="EMBL/GenBank/DDBJ databases">
        <title>Genome Assembly of Synthetic Allotetraploid Brassica napus Reveals Homoeologous Exchanges between Subgenomes.</title>
        <authorList>
            <person name="Davis J.T."/>
        </authorList>
    </citation>
    <scope>NUCLEOTIDE SEQUENCE [LARGE SCALE GENOMIC DNA]</scope>
    <source>
        <strain evidence="4">cv. Da-Ae</strain>
        <tissue evidence="3">Seedling</tissue>
    </source>
</reference>
<feature type="coiled-coil region" evidence="1">
    <location>
        <begin position="140"/>
        <end position="167"/>
    </location>
</feature>
<sequence length="282" mass="31122">AREKEALPDRSDESSKVGSLERAQKARHGPTLRSRSQAQSLGLLATLVSIAVPVGGARRAPDASAGSAGDRALDDNVASSTHRRRLQALEEINSVSSNSPSSGLPLPFKKEVGGHLLTIQQLWGELEAVRVTEKQREIEVEGLKGKLAATEAEKVAIQNDLDLMKEKHRRQIEGREATGLKERSMARRSLAREYDAVLAVVREKLRKKKEETAAEIRLQEVRARIEALTEYSEGGFELEEELGHLRDKEISLNFDYGVASLSDLCLSRLELPEVFGDSVDHE</sequence>
<dbReference type="Proteomes" id="UP000824890">
    <property type="component" value="Unassembled WGS sequence"/>
</dbReference>
<feature type="region of interest" description="Disordered" evidence="2">
    <location>
        <begin position="1"/>
        <end position="37"/>
    </location>
</feature>
<keyword evidence="4" id="KW-1185">Reference proteome</keyword>
<proteinExistence type="predicted"/>
<gene>
    <name evidence="3" type="ORF">HID58_051876</name>
</gene>
<dbReference type="EMBL" id="JAGKQM010000013">
    <property type="protein sequence ID" value="KAH0889447.1"/>
    <property type="molecule type" value="Genomic_DNA"/>
</dbReference>
<evidence type="ECO:0000256" key="2">
    <source>
        <dbReference type="SAM" id="MobiDB-lite"/>
    </source>
</evidence>